<comment type="caution">
    <text evidence="3">The sequence shown here is derived from an EMBL/GenBank/DDBJ whole genome shotgun (WGS) entry which is preliminary data.</text>
</comment>
<dbReference type="RefSeq" id="WP_267214626.1">
    <property type="nucleotide sequence ID" value="NZ_JAPMLV010000001.1"/>
</dbReference>
<name>A0ABT3X8N7_9ENTR</name>
<keyword evidence="1" id="KW-0175">Coiled coil</keyword>
<gene>
    <name evidence="3" type="ORF">OTG14_04185</name>
</gene>
<feature type="compositionally biased region" description="Basic and acidic residues" evidence="2">
    <location>
        <begin position="154"/>
        <end position="181"/>
    </location>
</feature>
<accession>A0ABT3X8N7</accession>
<dbReference type="Proteomes" id="UP001163211">
    <property type="component" value="Unassembled WGS sequence"/>
</dbReference>
<reference evidence="3" key="1">
    <citation type="submission" date="2022-11" db="EMBL/GenBank/DDBJ databases">
        <title>The draft genomes of two Enterobacter strains.</title>
        <authorList>
            <person name="He Y."/>
            <person name="Wu S."/>
            <person name="Feng Y."/>
            <person name="Zong Z."/>
        </authorList>
    </citation>
    <scope>NUCLEOTIDE SEQUENCE</scope>
    <source>
        <strain evidence="3">155092</strain>
    </source>
</reference>
<evidence type="ECO:0000256" key="1">
    <source>
        <dbReference type="SAM" id="Coils"/>
    </source>
</evidence>
<organism evidence="3 4">
    <name type="scientific">Enterobacter pseudoroggenkampii</name>
    <dbReference type="NCBI Taxonomy" id="2996112"/>
    <lineage>
        <taxon>Bacteria</taxon>
        <taxon>Pseudomonadati</taxon>
        <taxon>Pseudomonadota</taxon>
        <taxon>Gammaproteobacteria</taxon>
        <taxon>Enterobacterales</taxon>
        <taxon>Enterobacteriaceae</taxon>
        <taxon>Enterobacter</taxon>
    </lineage>
</organism>
<feature type="coiled-coil region" evidence="1">
    <location>
        <begin position="47"/>
        <end position="81"/>
    </location>
</feature>
<feature type="region of interest" description="Disordered" evidence="2">
    <location>
        <begin position="149"/>
        <end position="181"/>
    </location>
</feature>
<evidence type="ECO:0000313" key="3">
    <source>
        <dbReference type="EMBL" id="MCX8302154.1"/>
    </source>
</evidence>
<evidence type="ECO:0000256" key="2">
    <source>
        <dbReference type="SAM" id="MobiDB-lite"/>
    </source>
</evidence>
<evidence type="ECO:0000313" key="4">
    <source>
        <dbReference type="Proteomes" id="UP001163211"/>
    </source>
</evidence>
<sequence length="181" mass="20909">MDISLRSLARQYGYDESTVRTWVEKGMPTGTDSNARGWIVDNVLKPLRDTNTKEQIEQERLKKLSAERQLAELELAEKNGLVVSAEYVEQILTEYLFQIKTAVRAIPSKTYLELFAQKDAKDLRDVLRTHIDNTLYQLDSMEFELPDDMEILEDGNKQEEINKDTEESTTDDKTAEDTENQ</sequence>
<proteinExistence type="predicted"/>
<protein>
    <submittedName>
        <fullName evidence="3">Terminase small subunit</fullName>
    </submittedName>
</protein>
<keyword evidence="4" id="KW-1185">Reference proteome</keyword>
<dbReference type="EMBL" id="JAPMLV010000001">
    <property type="protein sequence ID" value="MCX8302154.1"/>
    <property type="molecule type" value="Genomic_DNA"/>
</dbReference>